<proteinExistence type="predicted"/>
<evidence type="ECO:0000256" key="2">
    <source>
        <dbReference type="SAM" id="Phobius"/>
    </source>
</evidence>
<keyword evidence="4" id="KW-1185">Reference proteome</keyword>
<feature type="compositionally biased region" description="Basic and acidic residues" evidence="1">
    <location>
        <begin position="97"/>
        <end position="109"/>
    </location>
</feature>
<keyword evidence="2" id="KW-0472">Membrane</keyword>
<accession>A0A167THZ5</accession>
<feature type="region of interest" description="Disordered" evidence="1">
    <location>
        <begin position="137"/>
        <end position="211"/>
    </location>
</feature>
<feature type="compositionally biased region" description="Polar residues" evidence="1">
    <location>
        <begin position="74"/>
        <end position="91"/>
    </location>
</feature>
<keyword evidence="2" id="KW-1133">Transmembrane helix</keyword>
<organism evidence="3 4">
    <name type="scientific">Athelia psychrophila</name>
    <dbReference type="NCBI Taxonomy" id="1759441"/>
    <lineage>
        <taxon>Eukaryota</taxon>
        <taxon>Fungi</taxon>
        <taxon>Dikarya</taxon>
        <taxon>Basidiomycota</taxon>
        <taxon>Agaricomycotina</taxon>
        <taxon>Agaricomycetes</taxon>
        <taxon>Agaricomycetidae</taxon>
        <taxon>Atheliales</taxon>
        <taxon>Atheliaceae</taxon>
        <taxon>Athelia</taxon>
    </lineage>
</organism>
<dbReference type="OrthoDB" id="3320588at2759"/>
<keyword evidence="2" id="KW-0812">Transmembrane</keyword>
<dbReference type="Proteomes" id="UP000076532">
    <property type="component" value="Unassembled WGS sequence"/>
</dbReference>
<feature type="transmembrane region" description="Helical" evidence="2">
    <location>
        <begin position="44"/>
        <end position="60"/>
    </location>
</feature>
<evidence type="ECO:0000256" key="1">
    <source>
        <dbReference type="SAM" id="MobiDB-lite"/>
    </source>
</evidence>
<dbReference type="AlphaFoldDB" id="A0A167THZ5"/>
<gene>
    <name evidence="3" type="ORF">FIBSPDRAFT_879859</name>
</gene>
<sequence length="211" mass="22784">MHISISTGATTPDAVLLVGSFAHVWALQSLFSTGLFSNDTRGRIALFFLAFVFFRAHALTSENRTLRAQLHNVRSLQSRQATPPTQISEPTPTGDAKISRSPEPETDEMRALRLRRKPVPGEGRPNDQAVVVELKRRWDAGEGSGSGSGEEGEALIAGGSGPEQSKSKAGESAIESEQGSRRLRSPPPPPPPRRRVDAQDIWVPGSSSRKA</sequence>
<evidence type="ECO:0000313" key="4">
    <source>
        <dbReference type="Proteomes" id="UP000076532"/>
    </source>
</evidence>
<feature type="region of interest" description="Disordered" evidence="1">
    <location>
        <begin position="74"/>
        <end position="109"/>
    </location>
</feature>
<evidence type="ECO:0000313" key="3">
    <source>
        <dbReference type="EMBL" id="KZP02960.1"/>
    </source>
</evidence>
<protein>
    <submittedName>
        <fullName evidence="3">Uncharacterized protein</fullName>
    </submittedName>
</protein>
<dbReference type="EMBL" id="KV418215">
    <property type="protein sequence ID" value="KZP02960.1"/>
    <property type="molecule type" value="Genomic_DNA"/>
</dbReference>
<feature type="transmembrane region" description="Helical" evidence="2">
    <location>
        <begin position="14"/>
        <end position="37"/>
    </location>
</feature>
<reference evidence="3 4" key="1">
    <citation type="journal article" date="2016" name="Mol. Biol. Evol.">
        <title>Comparative Genomics of Early-Diverging Mushroom-Forming Fungi Provides Insights into the Origins of Lignocellulose Decay Capabilities.</title>
        <authorList>
            <person name="Nagy L.G."/>
            <person name="Riley R."/>
            <person name="Tritt A."/>
            <person name="Adam C."/>
            <person name="Daum C."/>
            <person name="Floudas D."/>
            <person name="Sun H."/>
            <person name="Yadav J.S."/>
            <person name="Pangilinan J."/>
            <person name="Larsson K.H."/>
            <person name="Matsuura K."/>
            <person name="Barry K."/>
            <person name="Labutti K."/>
            <person name="Kuo R."/>
            <person name="Ohm R.A."/>
            <person name="Bhattacharya S.S."/>
            <person name="Shirouzu T."/>
            <person name="Yoshinaga Y."/>
            <person name="Martin F.M."/>
            <person name="Grigoriev I.V."/>
            <person name="Hibbett D.S."/>
        </authorList>
    </citation>
    <scope>NUCLEOTIDE SEQUENCE [LARGE SCALE GENOMIC DNA]</scope>
    <source>
        <strain evidence="3 4">CBS 109695</strain>
    </source>
</reference>
<name>A0A167THZ5_9AGAM</name>